<gene>
    <name evidence="1" type="ORF">SAMN04488124_3283</name>
</gene>
<name>A0A1I6IJ74_9EURY</name>
<reference evidence="2" key="1">
    <citation type="submission" date="2016-10" db="EMBL/GenBank/DDBJ databases">
        <authorList>
            <person name="Varghese N."/>
            <person name="Submissions S."/>
        </authorList>
    </citation>
    <scope>NUCLEOTIDE SEQUENCE [LARGE SCALE GENOMIC DNA]</scope>
    <source>
        <strain evidence="2">CGMCC 1.8711</strain>
    </source>
</reference>
<proteinExistence type="predicted"/>
<dbReference type="InterPro" id="IPR055755">
    <property type="entry name" value="DUF7331"/>
</dbReference>
<keyword evidence="2" id="KW-1185">Reference proteome</keyword>
<dbReference type="OrthoDB" id="260782at2157"/>
<dbReference type="RefSeq" id="WP_175501592.1">
    <property type="nucleotide sequence ID" value="NZ_FOYS01000006.1"/>
</dbReference>
<sequence>MATVDPNNGTEAPQEPNTGRYVELILAGGTVMIYDRLNPDAWINSTAPVSAADLA</sequence>
<organism evidence="1 2">
    <name type="scientific">Halogeometricum limi</name>
    <dbReference type="NCBI Taxonomy" id="555875"/>
    <lineage>
        <taxon>Archaea</taxon>
        <taxon>Methanobacteriati</taxon>
        <taxon>Methanobacteriota</taxon>
        <taxon>Stenosarchaea group</taxon>
        <taxon>Halobacteria</taxon>
        <taxon>Halobacteriales</taxon>
        <taxon>Haloferacaceae</taxon>
        <taxon>Halogeometricum</taxon>
    </lineage>
</organism>
<accession>A0A1I6IJ74</accession>
<evidence type="ECO:0000313" key="1">
    <source>
        <dbReference type="EMBL" id="SFR66772.1"/>
    </source>
</evidence>
<protein>
    <submittedName>
        <fullName evidence="1">Uncharacterized protein</fullName>
    </submittedName>
</protein>
<dbReference type="Pfam" id="PF24018">
    <property type="entry name" value="DUF7331"/>
    <property type="match status" value="1"/>
</dbReference>
<dbReference type="EMBL" id="FOYS01000006">
    <property type="protein sequence ID" value="SFR66772.1"/>
    <property type="molecule type" value="Genomic_DNA"/>
</dbReference>
<dbReference type="AlphaFoldDB" id="A0A1I6IJ74"/>
<dbReference type="Proteomes" id="UP000243250">
    <property type="component" value="Unassembled WGS sequence"/>
</dbReference>
<evidence type="ECO:0000313" key="2">
    <source>
        <dbReference type="Proteomes" id="UP000243250"/>
    </source>
</evidence>